<protein>
    <submittedName>
        <fullName evidence="2">Uncharacterized protein</fullName>
    </submittedName>
</protein>
<accession>A0A074ZR30</accession>
<keyword evidence="3" id="KW-1185">Reference proteome</keyword>
<reference evidence="2 3" key="1">
    <citation type="journal article" date="2014" name="BMC Genomics">
        <title>Genome sequencing of four Aureobasidium pullulans varieties: biotechnological potential, stress tolerance, and description of new species.</title>
        <authorList>
            <person name="Gostin Ar C."/>
            <person name="Ohm R.A."/>
            <person name="Kogej T."/>
            <person name="Sonjak S."/>
            <person name="Turk M."/>
            <person name="Zajc J."/>
            <person name="Zalar P."/>
            <person name="Grube M."/>
            <person name="Sun H."/>
            <person name="Han J."/>
            <person name="Sharma A."/>
            <person name="Chiniquy J."/>
            <person name="Ngan C.Y."/>
            <person name="Lipzen A."/>
            <person name="Barry K."/>
            <person name="Grigoriev I.V."/>
            <person name="Gunde-Cimerman N."/>
        </authorList>
    </citation>
    <scope>NUCLEOTIDE SEQUENCE [LARGE SCALE GENOMIC DNA]</scope>
    <source>
        <strain evidence="2 3">EXF-2481</strain>
    </source>
</reference>
<dbReference type="Proteomes" id="UP000030641">
    <property type="component" value="Unassembled WGS sequence"/>
</dbReference>
<gene>
    <name evidence="2" type="ORF">AUEXF2481DRAFT_154645</name>
</gene>
<proteinExistence type="predicted"/>
<dbReference type="GeneID" id="25362165"/>
<feature type="signal peptide" evidence="1">
    <location>
        <begin position="1"/>
        <end position="18"/>
    </location>
</feature>
<dbReference type="RefSeq" id="XP_013349250.1">
    <property type="nucleotide sequence ID" value="XM_013493796.1"/>
</dbReference>
<evidence type="ECO:0000313" key="3">
    <source>
        <dbReference type="Proteomes" id="UP000030641"/>
    </source>
</evidence>
<dbReference type="EMBL" id="KL584749">
    <property type="protein sequence ID" value="KER00737.1"/>
    <property type="molecule type" value="Genomic_DNA"/>
</dbReference>
<dbReference type="HOGENOM" id="CLU_2196419_0_0_1"/>
<keyword evidence="1" id="KW-0732">Signal</keyword>
<organism evidence="2 3">
    <name type="scientific">Aureobasidium subglaciale (strain EXF-2481)</name>
    <name type="common">Aureobasidium pullulans var. subglaciale</name>
    <dbReference type="NCBI Taxonomy" id="1043005"/>
    <lineage>
        <taxon>Eukaryota</taxon>
        <taxon>Fungi</taxon>
        <taxon>Dikarya</taxon>
        <taxon>Ascomycota</taxon>
        <taxon>Pezizomycotina</taxon>
        <taxon>Dothideomycetes</taxon>
        <taxon>Dothideomycetidae</taxon>
        <taxon>Dothideales</taxon>
        <taxon>Saccotheciaceae</taxon>
        <taxon>Aureobasidium</taxon>
    </lineage>
</organism>
<sequence>MKWTLPLLAALSATMVAAAPAAPLKSTLETTTAPLGTRDIMRPQRHCSKMLWISFACSFPIDENDPDRIMKFNACMGAEWDCDCALSGEGCGDPWGDPWETGQPPLLE</sequence>
<name>A0A074ZR30_AURSE</name>
<dbReference type="AlphaFoldDB" id="A0A074ZR30"/>
<dbReference type="OrthoDB" id="10297598at2759"/>
<evidence type="ECO:0000313" key="2">
    <source>
        <dbReference type="EMBL" id="KER00737.1"/>
    </source>
</evidence>
<dbReference type="InParanoid" id="A0A074ZR30"/>
<feature type="chain" id="PRO_5001704300" evidence="1">
    <location>
        <begin position="19"/>
        <end position="108"/>
    </location>
</feature>
<evidence type="ECO:0000256" key="1">
    <source>
        <dbReference type="SAM" id="SignalP"/>
    </source>
</evidence>